<dbReference type="Proteomes" id="UP000473278">
    <property type="component" value="Unassembled WGS sequence"/>
</dbReference>
<keyword evidence="1" id="KW-1133">Transmembrane helix</keyword>
<keyword evidence="3" id="KW-1185">Reference proteome</keyword>
<dbReference type="RefSeq" id="WP_165141159.1">
    <property type="nucleotide sequence ID" value="NZ_JAALLT010000002.1"/>
</dbReference>
<dbReference type="EMBL" id="JAALLT010000002">
    <property type="protein sequence ID" value="NGP76642.1"/>
    <property type="molecule type" value="Genomic_DNA"/>
</dbReference>
<evidence type="ECO:0000313" key="2">
    <source>
        <dbReference type="EMBL" id="NGP76642.1"/>
    </source>
</evidence>
<comment type="caution">
    <text evidence="2">The sequence shown here is derived from an EMBL/GenBank/DDBJ whole genome shotgun (WGS) entry which is preliminary data.</text>
</comment>
<gene>
    <name evidence="2" type="ORF">G3570_08360</name>
</gene>
<accession>A0A6M1SUZ9</accession>
<evidence type="ECO:0008006" key="4">
    <source>
        <dbReference type="Google" id="ProtNLM"/>
    </source>
</evidence>
<sequence>MIQKLKNIISSQVSYKNRILGSIVVAQLIVISVFTFWPVPDQVRTYQDIVFTDSEAIIDEVQITTQKSSPPPPPRPQVPVPVPNDQVIEEEILTLEDIDISEYSDSMSVVGLGKVGDSDRIASNPQLPPSIIRIVEPTLPEEAKEAGIKAEILVSFLVDKKGQVEEATISQIRLYDKDSDDYRVVDRVGYGLTNATLEAALQWRFRPAKDQGEVVKSYTKHWFNYGF</sequence>
<evidence type="ECO:0000313" key="3">
    <source>
        <dbReference type="Proteomes" id="UP000473278"/>
    </source>
</evidence>
<keyword evidence="1" id="KW-0472">Membrane</keyword>
<dbReference type="AlphaFoldDB" id="A0A6M1SUZ9"/>
<proteinExistence type="predicted"/>
<evidence type="ECO:0000256" key="1">
    <source>
        <dbReference type="SAM" id="Phobius"/>
    </source>
</evidence>
<dbReference type="SUPFAM" id="SSF74653">
    <property type="entry name" value="TolA/TonB C-terminal domain"/>
    <property type="match status" value="1"/>
</dbReference>
<organism evidence="2 3">
    <name type="scientific">Halalkalibaculum roseum</name>
    <dbReference type="NCBI Taxonomy" id="2709311"/>
    <lineage>
        <taxon>Bacteria</taxon>
        <taxon>Pseudomonadati</taxon>
        <taxon>Balneolota</taxon>
        <taxon>Balneolia</taxon>
        <taxon>Balneolales</taxon>
        <taxon>Balneolaceae</taxon>
        <taxon>Halalkalibaculum</taxon>
    </lineage>
</organism>
<dbReference type="Gene3D" id="3.30.1150.10">
    <property type="match status" value="1"/>
</dbReference>
<feature type="transmembrane region" description="Helical" evidence="1">
    <location>
        <begin position="20"/>
        <end position="39"/>
    </location>
</feature>
<keyword evidence="1" id="KW-0812">Transmembrane</keyword>
<name>A0A6M1SUZ9_9BACT</name>
<reference evidence="2 3" key="1">
    <citation type="submission" date="2020-02" db="EMBL/GenBank/DDBJ databases">
        <title>Balneolaceae bacterium YR4-1, complete genome.</title>
        <authorList>
            <person name="Li Y."/>
            <person name="Wu S."/>
        </authorList>
    </citation>
    <scope>NUCLEOTIDE SEQUENCE [LARGE SCALE GENOMIC DNA]</scope>
    <source>
        <strain evidence="2 3">YR4-1</strain>
    </source>
</reference>
<protein>
    <recommendedName>
        <fullName evidence="4">TonB C-terminal domain-containing protein</fullName>
    </recommendedName>
</protein>